<dbReference type="AlphaFoldDB" id="A0A9J5X0R3"/>
<evidence type="ECO:0008006" key="4">
    <source>
        <dbReference type="Google" id="ProtNLM"/>
    </source>
</evidence>
<accession>A0A9J5X0R3</accession>
<gene>
    <name evidence="2" type="ORF">H5410_051664</name>
</gene>
<dbReference type="EMBL" id="JACXVP010000010">
    <property type="protein sequence ID" value="KAG5581037.1"/>
    <property type="molecule type" value="Genomic_DNA"/>
</dbReference>
<dbReference type="OrthoDB" id="1316298at2759"/>
<dbReference type="Proteomes" id="UP000824120">
    <property type="component" value="Chromosome 10"/>
</dbReference>
<feature type="region of interest" description="Disordered" evidence="1">
    <location>
        <begin position="164"/>
        <end position="192"/>
    </location>
</feature>
<reference evidence="2 3" key="1">
    <citation type="submission" date="2020-09" db="EMBL/GenBank/DDBJ databases">
        <title>De no assembly of potato wild relative species, Solanum commersonii.</title>
        <authorList>
            <person name="Cho K."/>
        </authorList>
    </citation>
    <scope>NUCLEOTIDE SEQUENCE [LARGE SCALE GENOMIC DNA]</scope>
    <source>
        <strain evidence="2">LZ3.2</strain>
        <tissue evidence="2">Leaf</tissue>
    </source>
</reference>
<evidence type="ECO:0000313" key="3">
    <source>
        <dbReference type="Proteomes" id="UP000824120"/>
    </source>
</evidence>
<keyword evidence="3" id="KW-1185">Reference proteome</keyword>
<name>A0A9J5X0R3_SOLCO</name>
<comment type="caution">
    <text evidence="2">The sequence shown here is derived from an EMBL/GenBank/DDBJ whole genome shotgun (WGS) entry which is preliminary data.</text>
</comment>
<evidence type="ECO:0000313" key="2">
    <source>
        <dbReference type="EMBL" id="KAG5581037.1"/>
    </source>
</evidence>
<proteinExistence type="predicted"/>
<protein>
    <recommendedName>
        <fullName evidence="4">Transposon protein, CACTA, En/Spm sub-class</fullName>
    </recommendedName>
</protein>
<organism evidence="2 3">
    <name type="scientific">Solanum commersonii</name>
    <name type="common">Commerson's wild potato</name>
    <name type="synonym">Commerson's nightshade</name>
    <dbReference type="NCBI Taxonomy" id="4109"/>
    <lineage>
        <taxon>Eukaryota</taxon>
        <taxon>Viridiplantae</taxon>
        <taxon>Streptophyta</taxon>
        <taxon>Embryophyta</taxon>
        <taxon>Tracheophyta</taxon>
        <taxon>Spermatophyta</taxon>
        <taxon>Magnoliopsida</taxon>
        <taxon>eudicotyledons</taxon>
        <taxon>Gunneridae</taxon>
        <taxon>Pentapetalae</taxon>
        <taxon>asterids</taxon>
        <taxon>lamiids</taxon>
        <taxon>Solanales</taxon>
        <taxon>Solanaceae</taxon>
        <taxon>Solanoideae</taxon>
        <taxon>Solaneae</taxon>
        <taxon>Solanum</taxon>
    </lineage>
</organism>
<sequence>MSPLNFKKFEMGSNSKNLKQSFLPPSALARGRGQSLKSMGSVRVTAENRTLIDPTNRMLETLRSKSEKEVGQNFTSMGSNKGSIVVQGTSIEKSKGYSAAYSDRNELASDKNLMQPCLDRIEDETSFPHENLDEFQETAKSKPAKDNGQNFTSMCSNKESNVVQRMPNGKSKNYSVPASGKNEPAHNKNLVKPSFDPIEVDTLISYHDLEVMGQGKGFKSLNSIGGSVEIIGNNKEKDIRQNFTSMGSAKGSIVVKGTLIGKSKGCSVAHSDRNEIASDKNLVQPCIDLIEDETSFPHENFDVMKETARSEPAKEKEHNFTSLRGSTFQQRTSIRKTKGYSAVSSDTNVLAHNKNLRQPDFSQIEHDTAFPHDELEVMQHDLRKYELNELAQNNNCVLSGSYPMEDDSTLPRDEVEVMQDNQRRKPGSSEFEKVKKVTGPNLCKVVIGLKPGEKLRVTFYHNRVHSWTNIEEDNLEHMWGAVTEKFDSDDMNGHRDHVLEHMKRLWNNWRGSLHMNAKSKPLKEVLKDVPQGVDKSDWEWLVKEHFLVKKFKDEIQELLQVEPSLSNIEVVERCFKPQSKSHVVGFGGGITSKDLKGGSAAKTALLEELKVSRKEKVVLLEELNVTRKENETMKRHLDNIEKKCEMFESVIFRDPSSPSPSSE</sequence>
<dbReference type="PANTHER" id="PTHR33499:SF35">
    <property type="entry name" value="TRANSPOSASE MUDR PLANT DOMAIN-CONTAINING PROTEIN"/>
    <property type="match status" value="1"/>
</dbReference>
<evidence type="ECO:0000256" key="1">
    <source>
        <dbReference type="SAM" id="MobiDB-lite"/>
    </source>
</evidence>
<dbReference type="PANTHER" id="PTHR33499">
    <property type="entry name" value="OS12G0282400 PROTEIN-RELATED"/>
    <property type="match status" value="1"/>
</dbReference>